<dbReference type="InParanoid" id="A0A2P5EFZ4"/>
<protein>
    <recommendedName>
        <fullName evidence="1">RNase H type-1 domain-containing protein</fullName>
    </recommendedName>
</protein>
<dbReference type="Gene3D" id="3.30.420.10">
    <property type="entry name" value="Ribonuclease H-like superfamily/Ribonuclease H"/>
    <property type="match status" value="1"/>
</dbReference>
<dbReference type="GO" id="GO:0004523">
    <property type="term" value="F:RNA-DNA hybrid ribonuclease activity"/>
    <property type="evidence" value="ECO:0007669"/>
    <property type="project" value="InterPro"/>
</dbReference>
<sequence length="141" mass="16088">MVLATRSKCFTFTEPTNAETSALLLGGVELARENAWQFVIFERDCKVLVQSWNKEGDPPWTISPLLNRAWTFVSSFTDVIVVFVKRECNFFAHNVAAWTLVCNVFDNINISLSLLPFVRTTTPGGEVRVLLFWWLRPFVGL</sequence>
<dbReference type="EMBL" id="JXTC01000162">
    <property type="protein sequence ID" value="PON84436.1"/>
    <property type="molecule type" value="Genomic_DNA"/>
</dbReference>
<dbReference type="OrthoDB" id="1906820at2759"/>
<dbReference type="InterPro" id="IPR044730">
    <property type="entry name" value="RNase_H-like_dom_plant"/>
</dbReference>
<gene>
    <name evidence="2" type="ORF">TorRG33x02_197690</name>
</gene>
<keyword evidence="3" id="KW-1185">Reference proteome</keyword>
<organism evidence="2 3">
    <name type="scientific">Trema orientale</name>
    <name type="common">Charcoal tree</name>
    <name type="synonym">Celtis orientalis</name>
    <dbReference type="NCBI Taxonomy" id="63057"/>
    <lineage>
        <taxon>Eukaryota</taxon>
        <taxon>Viridiplantae</taxon>
        <taxon>Streptophyta</taxon>
        <taxon>Embryophyta</taxon>
        <taxon>Tracheophyta</taxon>
        <taxon>Spermatophyta</taxon>
        <taxon>Magnoliopsida</taxon>
        <taxon>eudicotyledons</taxon>
        <taxon>Gunneridae</taxon>
        <taxon>Pentapetalae</taxon>
        <taxon>rosids</taxon>
        <taxon>fabids</taxon>
        <taxon>Rosales</taxon>
        <taxon>Cannabaceae</taxon>
        <taxon>Trema</taxon>
    </lineage>
</organism>
<reference evidence="3" key="1">
    <citation type="submission" date="2016-06" db="EMBL/GenBank/DDBJ databases">
        <title>Parallel loss of symbiosis genes in relatives of nitrogen-fixing non-legume Parasponia.</title>
        <authorList>
            <person name="Van Velzen R."/>
            <person name="Holmer R."/>
            <person name="Bu F."/>
            <person name="Rutten L."/>
            <person name="Van Zeijl A."/>
            <person name="Liu W."/>
            <person name="Santuari L."/>
            <person name="Cao Q."/>
            <person name="Sharma T."/>
            <person name="Shen D."/>
            <person name="Roswanjaya Y."/>
            <person name="Wardhani T."/>
            <person name="Kalhor M.S."/>
            <person name="Jansen J."/>
            <person name="Van den Hoogen J."/>
            <person name="Gungor B."/>
            <person name="Hartog M."/>
            <person name="Hontelez J."/>
            <person name="Verver J."/>
            <person name="Yang W.-C."/>
            <person name="Schijlen E."/>
            <person name="Repin R."/>
            <person name="Schilthuizen M."/>
            <person name="Schranz E."/>
            <person name="Heidstra R."/>
            <person name="Miyata K."/>
            <person name="Fedorova E."/>
            <person name="Kohlen W."/>
            <person name="Bisseling T."/>
            <person name="Smit S."/>
            <person name="Geurts R."/>
        </authorList>
    </citation>
    <scope>NUCLEOTIDE SEQUENCE [LARGE SCALE GENOMIC DNA]</scope>
    <source>
        <strain evidence="3">cv. RG33-2</strain>
    </source>
</reference>
<evidence type="ECO:0000313" key="2">
    <source>
        <dbReference type="EMBL" id="PON84436.1"/>
    </source>
</evidence>
<dbReference type="InterPro" id="IPR002156">
    <property type="entry name" value="RNaseH_domain"/>
</dbReference>
<proteinExistence type="predicted"/>
<dbReference type="GO" id="GO:0003676">
    <property type="term" value="F:nucleic acid binding"/>
    <property type="evidence" value="ECO:0007669"/>
    <property type="project" value="InterPro"/>
</dbReference>
<evidence type="ECO:0000259" key="1">
    <source>
        <dbReference type="Pfam" id="PF13456"/>
    </source>
</evidence>
<feature type="domain" description="RNase H type-1" evidence="1">
    <location>
        <begin position="3"/>
        <end position="98"/>
    </location>
</feature>
<dbReference type="InterPro" id="IPR036397">
    <property type="entry name" value="RNaseH_sf"/>
</dbReference>
<dbReference type="PANTHER" id="PTHR47723">
    <property type="entry name" value="OS05G0353850 PROTEIN"/>
    <property type="match status" value="1"/>
</dbReference>
<accession>A0A2P5EFZ4</accession>
<dbReference type="InterPro" id="IPR053151">
    <property type="entry name" value="RNase_H-like"/>
</dbReference>
<dbReference type="PANTHER" id="PTHR47723:SF19">
    <property type="entry name" value="POLYNUCLEOTIDYL TRANSFERASE, RIBONUCLEASE H-LIKE SUPERFAMILY PROTEIN"/>
    <property type="match status" value="1"/>
</dbReference>
<comment type="caution">
    <text evidence="2">The sequence shown here is derived from an EMBL/GenBank/DDBJ whole genome shotgun (WGS) entry which is preliminary data.</text>
</comment>
<evidence type="ECO:0000313" key="3">
    <source>
        <dbReference type="Proteomes" id="UP000237000"/>
    </source>
</evidence>
<dbReference type="CDD" id="cd06222">
    <property type="entry name" value="RNase_H_like"/>
    <property type="match status" value="1"/>
</dbReference>
<name>A0A2P5EFZ4_TREOI</name>
<dbReference type="Pfam" id="PF13456">
    <property type="entry name" value="RVT_3"/>
    <property type="match status" value="1"/>
</dbReference>
<dbReference type="AlphaFoldDB" id="A0A2P5EFZ4"/>
<dbReference type="Proteomes" id="UP000237000">
    <property type="component" value="Unassembled WGS sequence"/>
</dbReference>